<evidence type="ECO:0000256" key="10">
    <source>
        <dbReference type="ARBA" id="ARBA00023136"/>
    </source>
</evidence>
<dbReference type="InterPro" id="IPR036097">
    <property type="entry name" value="HisK_dim/P_sf"/>
</dbReference>
<evidence type="ECO:0000256" key="1">
    <source>
        <dbReference type="ARBA" id="ARBA00000085"/>
    </source>
</evidence>
<comment type="catalytic activity">
    <reaction evidence="1">
        <text>ATP + protein L-histidine = ADP + protein N-phospho-L-histidine.</text>
        <dbReference type="EC" id="2.7.13.3"/>
    </reaction>
</comment>
<keyword evidence="5" id="KW-0808">Transferase</keyword>
<dbReference type="SUPFAM" id="SSF158472">
    <property type="entry name" value="HAMP domain-like"/>
    <property type="match status" value="1"/>
</dbReference>
<dbReference type="PANTHER" id="PTHR45528:SF11">
    <property type="entry name" value="HISTIDINE KINASE"/>
    <property type="match status" value="1"/>
</dbReference>
<organism evidence="13 14">
    <name type="scientific">Ruminococcus flavefaciens</name>
    <dbReference type="NCBI Taxonomy" id="1265"/>
    <lineage>
        <taxon>Bacteria</taxon>
        <taxon>Bacillati</taxon>
        <taxon>Bacillota</taxon>
        <taxon>Clostridia</taxon>
        <taxon>Eubacteriales</taxon>
        <taxon>Oscillospiraceae</taxon>
        <taxon>Ruminococcus</taxon>
    </lineage>
</organism>
<name>A0A1M7M2D0_RUMFL</name>
<keyword evidence="7" id="KW-0418">Kinase</keyword>
<dbReference type="AlphaFoldDB" id="A0A1M7M2D0"/>
<dbReference type="CDD" id="cd00082">
    <property type="entry name" value="HisKA"/>
    <property type="match status" value="1"/>
</dbReference>
<keyword evidence="4" id="KW-0597">Phosphoprotein</keyword>
<keyword evidence="6 11" id="KW-0812">Transmembrane</keyword>
<dbReference type="CDD" id="cd06225">
    <property type="entry name" value="HAMP"/>
    <property type="match status" value="1"/>
</dbReference>
<reference evidence="13 14" key="1">
    <citation type="submission" date="2016-11" db="EMBL/GenBank/DDBJ databases">
        <authorList>
            <person name="Jaros S."/>
            <person name="Januszkiewicz K."/>
            <person name="Wedrychowicz H."/>
        </authorList>
    </citation>
    <scope>NUCLEOTIDE SEQUENCE [LARGE SCALE GENOMIC DNA]</scope>
    <source>
        <strain evidence="13 14">Y1</strain>
    </source>
</reference>
<dbReference type="SUPFAM" id="SSF47384">
    <property type="entry name" value="Homodimeric domain of signal transducing histidine kinase"/>
    <property type="match status" value="1"/>
</dbReference>
<dbReference type="Gene3D" id="6.10.340.10">
    <property type="match status" value="1"/>
</dbReference>
<dbReference type="PANTHER" id="PTHR45528">
    <property type="entry name" value="SENSOR HISTIDINE KINASE CPXA"/>
    <property type="match status" value="1"/>
</dbReference>
<evidence type="ECO:0000256" key="3">
    <source>
        <dbReference type="ARBA" id="ARBA00012438"/>
    </source>
</evidence>
<evidence type="ECO:0000256" key="2">
    <source>
        <dbReference type="ARBA" id="ARBA00004141"/>
    </source>
</evidence>
<dbReference type="Gene3D" id="1.10.287.130">
    <property type="match status" value="1"/>
</dbReference>
<dbReference type="SMART" id="SM00388">
    <property type="entry name" value="HisKA"/>
    <property type="match status" value="1"/>
</dbReference>
<gene>
    <name evidence="13" type="ORF">SAMN04487860_11813</name>
</gene>
<evidence type="ECO:0000256" key="9">
    <source>
        <dbReference type="ARBA" id="ARBA00023012"/>
    </source>
</evidence>
<dbReference type="GO" id="GO:0005886">
    <property type="term" value="C:plasma membrane"/>
    <property type="evidence" value="ECO:0007669"/>
    <property type="project" value="TreeGrafter"/>
</dbReference>
<proteinExistence type="predicted"/>
<comment type="subcellular location">
    <subcellularLocation>
        <location evidence="2">Membrane</location>
        <topology evidence="2">Multi-pass membrane protein</topology>
    </subcellularLocation>
</comment>
<dbReference type="SMART" id="SM00304">
    <property type="entry name" value="HAMP"/>
    <property type="match status" value="1"/>
</dbReference>
<feature type="domain" description="HAMP" evidence="12">
    <location>
        <begin position="77"/>
        <end position="130"/>
    </location>
</feature>
<keyword evidence="10 11" id="KW-0472">Membrane</keyword>
<protein>
    <recommendedName>
        <fullName evidence="3">histidine kinase</fullName>
        <ecNumber evidence="3">2.7.13.3</ecNumber>
    </recommendedName>
</protein>
<keyword evidence="8 11" id="KW-1133">Transmembrane helix</keyword>
<evidence type="ECO:0000259" key="12">
    <source>
        <dbReference type="PROSITE" id="PS50885"/>
    </source>
</evidence>
<keyword evidence="9" id="KW-0902">Two-component regulatory system</keyword>
<evidence type="ECO:0000313" key="14">
    <source>
        <dbReference type="Proteomes" id="UP000184394"/>
    </source>
</evidence>
<evidence type="ECO:0000256" key="6">
    <source>
        <dbReference type="ARBA" id="ARBA00022692"/>
    </source>
</evidence>
<feature type="transmembrane region" description="Helical" evidence="11">
    <location>
        <begin position="55"/>
        <end position="80"/>
    </location>
</feature>
<sequence length="235" mass="26628">MRHKIDKSKMRHYSKMVRKLMLSFLMTILVFTLILALVGYAVVRLGGSVTQLPGLGIFLLFGLCFLMASAAAYSIVWNIFKPVSDISKASKSIAEGDYSARLEYRGDIEELAEAVDNFNYMAQELGSVEMIRNDFIANVSHEFRTPLSTLSGYLTLLQDSSLSDDEREEYIRKAFFSIEKLNDLTDNILRLSKLENQASLDEPVTYRLDEQIRECIVMLEPKWSTKDIGSVTAPN</sequence>
<dbReference type="EC" id="2.7.13.3" evidence="3"/>
<dbReference type="PROSITE" id="PS50885">
    <property type="entry name" value="HAMP"/>
    <property type="match status" value="1"/>
</dbReference>
<dbReference type="OrthoDB" id="9813151at2"/>
<dbReference type="EMBL" id="FRCT01000018">
    <property type="protein sequence ID" value="SHM84804.1"/>
    <property type="molecule type" value="Genomic_DNA"/>
</dbReference>
<evidence type="ECO:0000313" key="13">
    <source>
        <dbReference type="EMBL" id="SHM84804.1"/>
    </source>
</evidence>
<dbReference type="RefSeq" id="WP_072952215.1">
    <property type="nucleotide sequence ID" value="NZ_FRCT01000018.1"/>
</dbReference>
<accession>A0A1M7M2D0</accession>
<dbReference type="Pfam" id="PF00512">
    <property type="entry name" value="HisKA"/>
    <property type="match status" value="1"/>
</dbReference>
<evidence type="ECO:0000256" key="8">
    <source>
        <dbReference type="ARBA" id="ARBA00022989"/>
    </source>
</evidence>
<evidence type="ECO:0000256" key="5">
    <source>
        <dbReference type="ARBA" id="ARBA00022679"/>
    </source>
</evidence>
<feature type="transmembrane region" description="Helical" evidence="11">
    <location>
        <begin position="20"/>
        <end position="43"/>
    </location>
</feature>
<evidence type="ECO:0000256" key="11">
    <source>
        <dbReference type="SAM" id="Phobius"/>
    </source>
</evidence>
<evidence type="ECO:0000256" key="7">
    <source>
        <dbReference type="ARBA" id="ARBA00022777"/>
    </source>
</evidence>
<dbReference type="InterPro" id="IPR003660">
    <property type="entry name" value="HAMP_dom"/>
</dbReference>
<dbReference type="InterPro" id="IPR050398">
    <property type="entry name" value="HssS/ArlS-like"/>
</dbReference>
<dbReference type="GO" id="GO:0000155">
    <property type="term" value="F:phosphorelay sensor kinase activity"/>
    <property type="evidence" value="ECO:0007669"/>
    <property type="project" value="InterPro"/>
</dbReference>
<dbReference type="Proteomes" id="UP000184394">
    <property type="component" value="Unassembled WGS sequence"/>
</dbReference>
<dbReference type="InterPro" id="IPR003661">
    <property type="entry name" value="HisK_dim/P_dom"/>
</dbReference>
<dbReference type="FunFam" id="1.10.287.130:FF:000001">
    <property type="entry name" value="Two-component sensor histidine kinase"/>
    <property type="match status" value="1"/>
</dbReference>
<dbReference type="Pfam" id="PF00672">
    <property type="entry name" value="HAMP"/>
    <property type="match status" value="1"/>
</dbReference>
<evidence type="ECO:0000256" key="4">
    <source>
        <dbReference type="ARBA" id="ARBA00022553"/>
    </source>
</evidence>